<dbReference type="InterPro" id="IPR048261">
    <property type="entry name" value="SlpA/SlyD-like_ins_sf"/>
</dbReference>
<dbReference type="STRING" id="1565605.PG1C_13555"/>
<feature type="domain" description="PPIase FKBP-type" evidence="7">
    <location>
        <begin position="8"/>
        <end position="90"/>
    </location>
</feature>
<dbReference type="EMBL" id="CP010554">
    <property type="protein sequence ID" value="AJP49179.1"/>
    <property type="molecule type" value="Genomic_DNA"/>
</dbReference>
<keyword evidence="4 6" id="KW-0697">Rotamase</keyword>
<dbReference type="PANTHER" id="PTHR47861:SF4">
    <property type="entry name" value="FKBP-TYPE 16 KDA PEPTIDYL-PROLYL CIS-TRANS ISOMERASE"/>
    <property type="match status" value="1"/>
</dbReference>
<dbReference type="GO" id="GO:0003755">
    <property type="term" value="F:peptidyl-prolyl cis-trans isomerase activity"/>
    <property type="evidence" value="ECO:0007669"/>
    <property type="project" value="UniProtKB-KW"/>
</dbReference>
<dbReference type="Gene3D" id="2.40.10.330">
    <property type="match status" value="1"/>
</dbReference>
<evidence type="ECO:0000259" key="7">
    <source>
        <dbReference type="PROSITE" id="PS50059"/>
    </source>
</evidence>
<name>A0A0C5JBR5_9PROT</name>
<dbReference type="EC" id="5.2.1.8" evidence="3 6"/>
<dbReference type="SUPFAM" id="SSF54534">
    <property type="entry name" value="FKBP-like"/>
    <property type="match status" value="1"/>
</dbReference>
<comment type="catalytic activity">
    <reaction evidence="1 6">
        <text>[protein]-peptidylproline (omega=180) = [protein]-peptidylproline (omega=0)</text>
        <dbReference type="Rhea" id="RHEA:16237"/>
        <dbReference type="Rhea" id="RHEA-COMP:10747"/>
        <dbReference type="Rhea" id="RHEA-COMP:10748"/>
        <dbReference type="ChEBI" id="CHEBI:83833"/>
        <dbReference type="ChEBI" id="CHEBI:83834"/>
        <dbReference type="EC" id="5.2.1.8"/>
    </reaction>
</comment>
<evidence type="ECO:0000256" key="2">
    <source>
        <dbReference type="ARBA" id="ARBA00006577"/>
    </source>
</evidence>
<keyword evidence="9" id="KW-1185">Reference proteome</keyword>
<evidence type="ECO:0000313" key="9">
    <source>
        <dbReference type="Proteomes" id="UP000061603"/>
    </source>
</evidence>
<dbReference type="AlphaFoldDB" id="A0A0C5JBR5"/>
<proteinExistence type="inferred from homology"/>
<dbReference type="Proteomes" id="UP000061603">
    <property type="component" value="Chromosome"/>
</dbReference>
<dbReference type="HOGENOM" id="CLU_098197_3_1_4"/>
<dbReference type="KEGG" id="rbu:PG1C_13555"/>
<evidence type="ECO:0000256" key="1">
    <source>
        <dbReference type="ARBA" id="ARBA00000971"/>
    </source>
</evidence>
<evidence type="ECO:0000313" key="8">
    <source>
        <dbReference type="EMBL" id="AJP49179.1"/>
    </source>
</evidence>
<dbReference type="Gene3D" id="3.10.50.40">
    <property type="match status" value="1"/>
</dbReference>
<sequence length="143" mass="15310">MTEHVQADSLITLNYRVASTEGEEWISTFGFSPAVIQLGCGELAPPFEACLIGQPVGAHCNVVLKPEETFGPRQAELVRRVARTSLPASAGIELNARAELSLPAGQTLSGIIRDIDSKSVLIDFNHPLAGKSIRFEAEIIGVL</sequence>
<organism evidence="8 9">
    <name type="scientific">Rugosibacter aromaticivorans</name>
    <dbReference type="NCBI Taxonomy" id="1565605"/>
    <lineage>
        <taxon>Bacteria</taxon>
        <taxon>Pseudomonadati</taxon>
        <taxon>Pseudomonadota</taxon>
        <taxon>Betaproteobacteria</taxon>
        <taxon>Nitrosomonadales</taxon>
        <taxon>Sterolibacteriaceae</taxon>
        <taxon>Rugosibacter</taxon>
    </lineage>
</organism>
<evidence type="ECO:0000256" key="6">
    <source>
        <dbReference type="PROSITE-ProRule" id="PRU00277"/>
    </source>
</evidence>
<evidence type="ECO:0000256" key="4">
    <source>
        <dbReference type="ARBA" id="ARBA00023110"/>
    </source>
</evidence>
<reference evidence="8 9" key="1">
    <citation type="journal article" date="2015" name="Genome Announc.">
        <title>Complete Genome Sequence of a Novel Bacterium within the Family Rhodocyclaceae That Degrades Polycyclic Aromatic Hydrocarbons.</title>
        <authorList>
            <person name="Singleton D.R."/>
            <person name="Dickey A.N."/>
            <person name="Scholl E.H."/>
            <person name="Wright F.A."/>
            <person name="Aitken M.D."/>
        </authorList>
    </citation>
    <scope>NUCLEOTIDE SEQUENCE [LARGE SCALE GENOMIC DNA]</scope>
    <source>
        <strain evidence="9">PG1-Ca6</strain>
    </source>
</reference>
<gene>
    <name evidence="8" type="ORF">PG1C_13555</name>
</gene>
<dbReference type="PANTHER" id="PTHR47861">
    <property type="entry name" value="FKBP-TYPE PEPTIDYL-PROLYL CIS-TRANS ISOMERASE SLYD"/>
    <property type="match status" value="1"/>
</dbReference>
<evidence type="ECO:0000256" key="3">
    <source>
        <dbReference type="ARBA" id="ARBA00013194"/>
    </source>
</evidence>
<keyword evidence="5 6" id="KW-0413">Isomerase</keyword>
<protein>
    <recommendedName>
        <fullName evidence="3 6">peptidylprolyl isomerase</fullName>
        <ecNumber evidence="3 6">5.2.1.8</ecNumber>
    </recommendedName>
</protein>
<dbReference type="InterPro" id="IPR001179">
    <property type="entry name" value="PPIase_FKBP_dom"/>
</dbReference>
<dbReference type="InterPro" id="IPR046357">
    <property type="entry name" value="PPIase_dom_sf"/>
</dbReference>
<comment type="similarity">
    <text evidence="2">Belongs to the FKBP-type PPIase family.</text>
</comment>
<dbReference type="RefSeq" id="WP_202635291.1">
    <property type="nucleotide sequence ID" value="NZ_CP010554.1"/>
</dbReference>
<evidence type="ECO:0000256" key="5">
    <source>
        <dbReference type="ARBA" id="ARBA00023235"/>
    </source>
</evidence>
<accession>A0A0C5JBR5</accession>
<dbReference type="PROSITE" id="PS50059">
    <property type="entry name" value="FKBP_PPIASE"/>
    <property type="match status" value="1"/>
</dbReference>